<evidence type="ECO:0000313" key="5">
    <source>
        <dbReference type="EMBL" id="SHJ61576.1"/>
    </source>
</evidence>
<dbReference type="Proteomes" id="UP000184474">
    <property type="component" value="Unassembled WGS sequence"/>
</dbReference>
<proteinExistence type="predicted"/>
<keyword evidence="4" id="KW-0472">Membrane</keyword>
<gene>
    <name evidence="5" type="ORF">SAMN04488028_101682</name>
</gene>
<feature type="transmembrane region" description="Helical" evidence="4">
    <location>
        <begin position="117"/>
        <end position="134"/>
    </location>
</feature>
<keyword evidence="4" id="KW-1133">Transmembrane helix</keyword>
<dbReference type="STRING" id="156994.SAMN04488028_101682"/>
<dbReference type="AlphaFoldDB" id="A0A1M6KRQ2"/>
<keyword evidence="3" id="KW-0175">Coiled coil</keyword>
<dbReference type="SUPFAM" id="SSF47384">
    <property type="entry name" value="Homodimeric domain of signal transducing histidine kinase"/>
    <property type="match status" value="1"/>
</dbReference>
<dbReference type="InterPro" id="IPR036097">
    <property type="entry name" value="HisK_dim/P_sf"/>
</dbReference>
<feature type="transmembrane region" description="Helical" evidence="4">
    <location>
        <begin position="12"/>
        <end position="32"/>
    </location>
</feature>
<feature type="transmembrane region" description="Helical" evidence="4">
    <location>
        <begin position="146"/>
        <end position="166"/>
    </location>
</feature>
<dbReference type="EC" id="2.7.13.3" evidence="2"/>
<dbReference type="Gene3D" id="1.10.287.130">
    <property type="match status" value="1"/>
</dbReference>
<comment type="catalytic activity">
    <reaction evidence="1">
        <text>ATP + protein L-histidine = ADP + protein N-phospho-L-histidine.</text>
        <dbReference type="EC" id="2.7.13.3"/>
    </reaction>
</comment>
<feature type="transmembrane region" description="Helical" evidence="4">
    <location>
        <begin position="66"/>
        <end position="85"/>
    </location>
</feature>
<feature type="transmembrane region" description="Helical" evidence="4">
    <location>
        <begin position="38"/>
        <end position="59"/>
    </location>
</feature>
<dbReference type="InterPro" id="IPR003661">
    <property type="entry name" value="HisK_dim/P_dom"/>
</dbReference>
<evidence type="ECO:0000256" key="2">
    <source>
        <dbReference type="ARBA" id="ARBA00012438"/>
    </source>
</evidence>
<evidence type="ECO:0000256" key="3">
    <source>
        <dbReference type="SAM" id="Coils"/>
    </source>
</evidence>
<evidence type="ECO:0000256" key="1">
    <source>
        <dbReference type="ARBA" id="ARBA00000085"/>
    </source>
</evidence>
<dbReference type="GO" id="GO:0000155">
    <property type="term" value="F:phosphorelay sensor kinase activity"/>
    <property type="evidence" value="ECO:0007669"/>
    <property type="project" value="InterPro"/>
</dbReference>
<sequence length="291" mass="33582">MNIQDRYQTPSAYLFFSRLLKISVLCFLINILRVTFLSFDMLSLSLNIVLLGVTLFCIWMQTRKRLMAYAVFVYCGFLVAIYVLFWGTQGGVYGAFSTAYFTILVMLIAVLPRVYKIPAAVILCLLTLVLSTYYNKPIEEAELTSISMYMDFLINVVFVAICIVYVKKDMEQERITYYQYNGQIDRLTQELNDKRKMLLEQRKHIETTKNNLESIIEAKTLELKKKNQTLYDYAYDNAHILRAPLSNILGLIAILEKEMGTSTDLTNDLEQLKALANSLDDLVKEVNVILR</sequence>
<reference evidence="6" key="1">
    <citation type="submission" date="2016-11" db="EMBL/GenBank/DDBJ databases">
        <authorList>
            <person name="Varghese N."/>
            <person name="Submissions S."/>
        </authorList>
    </citation>
    <scope>NUCLEOTIDE SEQUENCE [LARGE SCALE GENOMIC DNA]</scope>
    <source>
        <strain evidence="6">DSM 26134</strain>
    </source>
</reference>
<dbReference type="CDD" id="cd00082">
    <property type="entry name" value="HisKA"/>
    <property type="match status" value="1"/>
</dbReference>
<protein>
    <recommendedName>
        <fullName evidence="2">histidine kinase</fullName>
        <ecNumber evidence="2">2.7.13.3</ecNumber>
    </recommendedName>
</protein>
<keyword evidence="6" id="KW-1185">Reference proteome</keyword>
<feature type="transmembrane region" description="Helical" evidence="4">
    <location>
        <begin position="91"/>
        <end position="110"/>
    </location>
</feature>
<evidence type="ECO:0000256" key="4">
    <source>
        <dbReference type="SAM" id="Phobius"/>
    </source>
</evidence>
<evidence type="ECO:0000313" key="6">
    <source>
        <dbReference type="Proteomes" id="UP000184474"/>
    </source>
</evidence>
<accession>A0A1M6KRQ2</accession>
<feature type="coiled-coil region" evidence="3">
    <location>
        <begin position="184"/>
        <end position="229"/>
    </location>
</feature>
<dbReference type="EMBL" id="FRAA01000001">
    <property type="protein sequence ID" value="SHJ61576.1"/>
    <property type="molecule type" value="Genomic_DNA"/>
</dbReference>
<organism evidence="5 6">
    <name type="scientific">Reichenbachiella agariperforans</name>
    <dbReference type="NCBI Taxonomy" id="156994"/>
    <lineage>
        <taxon>Bacteria</taxon>
        <taxon>Pseudomonadati</taxon>
        <taxon>Bacteroidota</taxon>
        <taxon>Cytophagia</taxon>
        <taxon>Cytophagales</taxon>
        <taxon>Reichenbachiellaceae</taxon>
        <taxon>Reichenbachiella</taxon>
    </lineage>
</organism>
<keyword evidence="4" id="KW-0812">Transmembrane</keyword>
<name>A0A1M6KRQ2_REIAG</name>